<dbReference type="EMBL" id="CM056782">
    <property type="protein sequence ID" value="KAJ8731835.1"/>
    <property type="molecule type" value="Genomic_DNA"/>
</dbReference>
<sequence length="126" mass="15501">MNKIVFFCFGTKAFSFYMSGPYNSDIILIYLQLKLYTLSNRLNKSVFIIFLMLYFIFYYILKKNKFIKIYKNHLYCNKNKIEDIVIFNQLIFWSNVLYIYVSYIFLFVILFVMITMKVLIWQRFIN</sequence>
<protein>
    <submittedName>
        <fullName evidence="1">Uncharacterized protein</fullName>
    </submittedName>
</protein>
<reference evidence="1" key="1">
    <citation type="submission" date="2023-03" db="EMBL/GenBank/DDBJ databases">
        <title>Chromosome-level genomes of two armyworms, Mythimna separata and Mythimna loreyi, provide insights into the biosynthesis and reception of sex pheromones.</title>
        <authorList>
            <person name="Zhao H."/>
        </authorList>
    </citation>
    <scope>NUCLEOTIDE SEQUENCE</scope>
    <source>
        <strain evidence="1">BeijingLab</strain>
    </source>
</reference>
<keyword evidence="2" id="KW-1185">Reference proteome</keyword>
<evidence type="ECO:0000313" key="2">
    <source>
        <dbReference type="Proteomes" id="UP001231649"/>
    </source>
</evidence>
<proteinExistence type="predicted"/>
<name>A0ACC2R4Z3_9NEOP</name>
<organism evidence="1 2">
    <name type="scientific">Mythimna loreyi</name>
    <dbReference type="NCBI Taxonomy" id="667449"/>
    <lineage>
        <taxon>Eukaryota</taxon>
        <taxon>Metazoa</taxon>
        <taxon>Ecdysozoa</taxon>
        <taxon>Arthropoda</taxon>
        <taxon>Hexapoda</taxon>
        <taxon>Insecta</taxon>
        <taxon>Pterygota</taxon>
        <taxon>Neoptera</taxon>
        <taxon>Endopterygota</taxon>
        <taxon>Lepidoptera</taxon>
        <taxon>Glossata</taxon>
        <taxon>Ditrysia</taxon>
        <taxon>Noctuoidea</taxon>
        <taxon>Noctuidae</taxon>
        <taxon>Noctuinae</taxon>
        <taxon>Hadenini</taxon>
        <taxon>Mythimna</taxon>
    </lineage>
</organism>
<comment type="caution">
    <text evidence="1">The sequence shown here is derived from an EMBL/GenBank/DDBJ whole genome shotgun (WGS) entry which is preliminary data.</text>
</comment>
<gene>
    <name evidence="1" type="ORF">PYW08_014565</name>
</gene>
<evidence type="ECO:0000313" key="1">
    <source>
        <dbReference type="EMBL" id="KAJ8731835.1"/>
    </source>
</evidence>
<accession>A0ACC2R4Z3</accession>
<dbReference type="Proteomes" id="UP001231649">
    <property type="component" value="Chromosome 6"/>
</dbReference>